<evidence type="ECO:0000256" key="9">
    <source>
        <dbReference type="PROSITE-ProRule" id="PRU00282"/>
    </source>
</evidence>
<dbReference type="Proteomes" id="UP000070444">
    <property type="component" value="Unassembled WGS sequence"/>
</dbReference>
<evidence type="ECO:0000256" key="3">
    <source>
        <dbReference type="ARBA" id="ARBA00022448"/>
    </source>
</evidence>
<comment type="subcellular location">
    <subcellularLocation>
        <location evidence="1">Mitochondrion membrane</location>
        <topology evidence="1">Multi-pass membrane protein</topology>
    </subcellularLocation>
</comment>
<keyword evidence="4 9" id="KW-0812">Transmembrane</keyword>
<dbReference type="OrthoDB" id="193856at2759"/>
<dbReference type="STRING" id="796925.A0A137PD30"/>
<dbReference type="PANTHER" id="PTHR45624:SF57">
    <property type="entry name" value="MITOCHONDRIAL SUBSTRATE CARRIER FAMILY PROTEIN L"/>
    <property type="match status" value="1"/>
</dbReference>
<dbReference type="EMBL" id="KQ964444">
    <property type="protein sequence ID" value="KXN72906.1"/>
    <property type="molecule type" value="Genomic_DNA"/>
</dbReference>
<evidence type="ECO:0000256" key="5">
    <source>
        <dbReference type="ARBA" id="ARBA00022737"/>
    </source>
</evidence>
<dbReference type="GO" id="GO:1990575">
    <property type="term" value="P:mitochondrial L-ornithine transmembrane transport"/>
    <property type="evidence" value="ECO:0007669"/>
    <property type="project" value="TreeGrafter"/>
</dbReference>
<dbReference type="InterPro" id="IPR023395">
    <property type="entry name" value="MCP_dom_sf"/>
</dbReference>
<evidence type="ECO:0000256" key="7">
    <source>
        <dbReference type="ARBA" id="ARBA00023128"/>
    </source>
</evidence>
<dbReference type="PROSITE" id="PS50920">
    <property type="entry name" value="SOLCAR"/>
    <property type="match status" value="3"/>
</dbReference>
<evidence type="ECO:0000256" key="4">
    <source>
        <dbReference type="ARBA" id="ARBA00022692"/>
    </source>
</evidence>
<sequence length="297" mass="32989">MEKKSIGFEVSDYVNKTVWGYLGGISSGVTKLAVGHPFDTVKVRLQTEGYNGRFNSPIQCLISTVRKEGVFAVYKGATPPLFGWALIDSCQVGTYNMLKIQIANISGKRVDQLGYKDIAIAGWGGGVVSTIVATPVEQIKAKLQVQYDATTKLYSGPIDCAKKLIQSRGITALWSGWESTILFRSFFAVFWPSYFLTTKSLKETSVSSSWHPFIAGGMAATIFWICSFPFDVVKNRIMAQPETKPLKYPSVRACFEYIYRTEGLKGFYRGFTPCLLRSFPTNGAALMVYEGFMSLHK</sequence>
<organism evidence="11 12">
    <name type="scientific">Conidiobolus coronatus (strain ATCC 28846 / CBS 209.66 / NRRL 28638)</name>
    <name type="common">Delacroixia coronata</name>
    <dbReference type="NCBI Taxonomy" id="796925"/>
    <lineage>
        <taxon>Eukaryota</taxon>
        <taxon>Fungi</taxon>
        <taxon>Fungi incertae sedis</taxon>
        <taxon>Zoopagomycota</taxon>
        <taxon>Entomophthoromycotina</taxon>
        <taxon>Entomophthoromycetes</taxon>
        <taxon>Entomophthorales</taxon>
        <taxon>Ancylistaceae</taxon>
        <taxon>Conidiobolus</taxon>
    </lineage>
</organism>
<evidence type="ECO:0000256" key="6">
    <source>
        <dbReference type="ARBA" id="ARBA00022989"/>
    </source>
</evidence>
<accession>A0A137PD30</accession>
<evidence type="ECO:0000313" key="11">
    <source>
        <dbReference type="EMBL" id="KXN72906.1"/>
    </source>
</evidence>
<proteinExistence type="inferred from homology"/>
<feature type="repeat" description="Solcar" evidence="9">
    <location>
        <begin position="15"/>
        <end position="101"/>
    </location>
</feature>
<feature type="repeat" description="Solcar" evidence="9">
    <location>
        <begin position="207"/>
        <end position="295"/>
    </location>
</feature>
<evidence type="ECO:0000256" key="2">
    <source>
        <dbReference type="ARBA" id="ARBA00006375"/>
    </source>
</evidence>
<evidence type="ECO:0000256" key="1">
    <source>
        <dbReference type="ARBA" id="ARBA00004225"/>
    </source>
</evidence>
<dbReference type="SUPFAM" id="SSF103506">
    <property type="entry name" value="Mitochondrial carrier"/>
    <property type="match status" value="1"/>
</dbReference>
<dbReference type="AlphaFoldDB" id="A0A137PD30"/>
<evidence type="ECO:0000256" key="8">
    <source>
        <dbReference type="ARBA" id="ARBA00023136"/>
    </source>
</evidence>
<name>A0A137PD30_CONC2</name>
<gene>
    <name evidence="11" type="ORF">CONCODRAFT_77555</name>
</gene>
<keyword evidence="3 10" id="KW-0813">Transport</keyword>
<dbReference type="OMA" id="VYRESGW"/>
<dbReference type="InterPro" id="IPR050567">
    <property type="entry name" value="Mitochondrial_Carrier"/>
</dbReference>
<dbReference type="InterPro" id="IPR018108">
    <property type="entry name" value="MCP_transmembrane"/>
</dbReference>
<keyword evidence="12" id="KW-1185">Reference proteome</keyword>
<dbReference type="PANTHER" id="PTHR45624">
    <property type="entry name" value="MITOCHONDRIAL BASIC AMINO ACIDS TRANSPORTER-RELATED"/>
    <property type="match status" value="1"/>
</dbReference>
<dbReference type="GO" id="GO:0000064">
    <property type="term" value="F:L-ornithine transmembrane transporter activity"/>
    <property type="evidence" value="ECO:0007669"/>
    <property type="project" value="TreeGrafter"/>
</dbReference>
<keyword evidence="5" id="KW-0677">Repeat</keyword>
<comment type="similarity">
    <text evidence="2 10">Belongs to the mitochondrial carrier (TC 2.A.29) family.</text>
</comment>
<keyword evidence="7" id="KW-0496">Mitochondrion</keyword>
<reference evidence="11 12" key="1">
    <citation type="journal article" date="2015" name="Genome Biol. Evol.">
        <title>Phylogenomic analyses indicate that early fungi evolved digesting cell walls of algal ancestors of land plants.</title>
        <authorList>
            <person name="Chang Y."/>
            <person name="Wang S."/>
            <person name="Sekimoto S."/>
            <person name="Aerts A.L."/>
            <person name="Choi C."/>
            <person name="Clum A."/>
            <person name="LaButti K.M."/>
            <person name="Lindquist E.A."/>
            <person name="Yee Ngan C."/>
            <person name="Ohm R.A."/>
            <person name="Salamov A.A."/>
            <person name="Grigoriev I.V."/>
            <person name="Spatafora J.W."/>
            <person name="Berbee M.L."/>
        </authorList>
    </citation>
    <scope>NUCLEOTIDE SEQUENCE [LARGE SCALE GENOMIC DNA]</scope>
    <source>
        <strain evidence="11 12">NRRL 28638</strain>
    </source>
</reference>
<protein>
    <submittedName>
        <fullName evidence="11">Mitochondrial substrate carrier family protein</fullName>
    </submittedName>
</protein>
<evidence type="ECO:0000313" key="12">
    <source>
        <dbReference type="Proteomes" id="UP000070444"/>
    </source>
</evidence>
<dbReference type="Pfam" id="PF00153">
    <property type="entry name" value="Mito_carr"/>
    <property type="match status" value="3"/>
</dbReference>
<dbReference type="GO" id="GO:0031966">
    <property type="term" value="C:mitochondrial membrane"/>
    <property type="evidence" value="ECO:0007669"/>
    <property type="project" value="UniProtKB-SubCell"/>
</dbReference>
<keyword evidence="8 9" id="KW-0472">Membrane</keyword>
<evidence type="ECO:0000256" key="10">
    <source>
        <dbReference type="RuleBase" id="RU000488"/>
    </source>
</evidence>
<keyword evidence="6" id="KW-1133">Transmembrane helix</keyword>
<dbReference type="Gene3D" id="1.50.40.10">
    <property type="entry name" value="Mitochondrial carrier domain"/>
    <property type="match status" value="1"/>
</dbReference>
<feature type="repeat" description="Solcar" evidence="9">
    <location>
        <begin position="113"/>
        <end position="201"/>
    </location>
</feature>